<name>A0ABM0ZXZ6_APLCA</name>
<dbReference type="PRINTS" id="PR00169">
    <property type="entry name" value="KCHANNEL"/>
</dbReference>
<evidence type="ECO:0000256" key="2">
    <source>
        <dbReference type="ARBA" id="ARBA00022448"/>
    </source>
</evidence>
<dbReference type="InterPro" id="IPR005821">
    <property type="entry name" value="Ion_trans_dom"/>
</dbReference>
<feature type="transmembrane region" description="Helical" evidence="11">
    <location>
        <begin position="66"/>
        <end position="87"/>
    </location>
</feature>
<keyword evidence="6" id="KW-0630">Potassium</keyword>
<dbReference type="Proteomes" id="UP000694888">
    <property type="component" value="Unplaced"/>
</dbReference>
<keyword evidence="5" id="KW-0631">Potassium channel</keyword>
<keyword evidence="10 14" id="KW-0407">Ion channel</keyword>
<evidence type="ECO:0000256" key="8">
    <source>
        <dbReference type="ARBA" id="ARBA00023065"/>
    </source>
</evidence>
<evidence type="ECO:0000256" key="10">
    <source>
        <dbReference type="ARBA" id="ARBA00023303"/>
    </source>
</evidence>
<accession>A0ABM0ZXZ6</accession>
<keyword evidence="13" id="KW-1185">Reference proteome</keyword>
<proteinExistence type="predicted"/>
<sequence>MPDLLDRCIKLDASFYAEIISNESSEFLNVLGLLQLMRLCRVFRVLRRIPGMWIMLYTLHASMKELVLIMAILCVSTLFFASCMYYLDGSGQFSSVPVSCWWGITTLTTLGYGDMVPSTLSARVVGMACSIAGALMLSLTIPTLINNFLSMYHNIKYMVFKEEVFLKLHRNTELNETGFKVY</sequence>
<evidence type="ECO:0000259" key="12">
    <source>
        <dbReference type="Pfam" id="PF00520"/>
    </source>
</evidence>
<evidence type="ECO:0000256" key="6">
    <source>
        <dbReference type="ARBA" id="ARBA00022958"/>
    </source>
</evidence>
<dbReference type="GeneID" id="101855784"/>
<keyword evidence="9 11" id="KW-0472">Membrane</keyword>
<evidence type="ECO:0000256" key="9">
    <source>
        <dbReference type="ARBA" id="ARBA00023136"/>
    </source>
</evidence>
<keyword evidence="4 11" id="KW-0812">Transmembrane</keyword>
<organism evidence="13 14">
    <name type="scientific">Aplysia californica</name>
    <name type="common">California sea hare</name>
    <dbReference type="NCBI Taxonomy" id="6500"/>
    <lineage>
        <taxon>Eukaryota</taxon>
        <taxon>Metazoa</taxon>
        <taxon>Spiralia</taxon>
        <taxon>Lophotrochozoa</taxon>
        <taxon>Mollusca</taxon>
        <taxon>Gastropoda</taxon>
        <taxon>Heterobranchia</taxon>
        <taxon>Euthyneura</taxon>
        <taxon>Tectipleura</taxon>
        <taxon>Aplysiida</taxon>
        <taxon>Aplysioidea</taxon>
        <taxon>Aplysiidae</taxon>
        <taxon>Aplysia</taxon>
    </lineage>
</organism>
<evidence type="ECO:0000313" key="14">
    <source>
        <dbReference type="RefSeq" id="XP_012936805.1"/>
    </source>
</evidence>
<keyword evidence="2" id="KW-0813">Transport</keyword>
<gene>
    <name evidence="14" type="primary">LOC101855784</name>
</gene>
<evidence type="ECO:0000256" key="7">
    <source>
        <dbReference type="ARBA" id="ARBA00022989"/>
    </source>
</evidence>
<keyword evidence="8" id="KW-0406">Ion transport</keyword>
<evidence type="ECO:0000313" key="13">
    <source>
        <dbReference type="Proteomes" id="UP000694888"/>
    </source>
</evidence>
<dbReference type="RefSeq" id="XP_012936805.1">
    <property type="nucleotide sequence ID" value="XM_013081351.1"/>
</dbReference>
<protein>
    <submittedName>
        <fullName evidence="14">Shaker-related potassium channel tsha2</fullName>
    </submittedName>
</protein>
<dbReference type="Pfam" id="PF00520">
    <property type="entry name" value="Ion_trans"/>
    <property type="match status" value="1"/>
</dbReference>
<keyword evidence="7 11" id="KW-1133">Transmembrane helix</keyword>
<dbReference type="GO" id="GO:0034220">
    <property type="term" value="P:monoatomic ion transmembrane transport"/>
    <property type="evidence" value="ECO:0007669"/>
    <property type="project" value="UniProtKB-KW"/>
</dbReference>
<evidence type="ECO:0000256" key="5">
    <source>
        <dbReference type="ARBA" id="ARBA00022826"/>
    </source>
</evidence>
<dbReference type="SUPFAM" id="SSF81324">
    <property type="entry name" value="Voltage-gated potassium channels"/>
    <property type="match status" value="1"/>
</dbReference>
<feature type="domain" description="Ion transport" evidence="12">
    <location>
        <begin position="16"/>
        <end position="153"/>
    </location>
</feature>
<comment type="subcellular location">
    <subcellularLocation>
        <location evidence="1">Membrane</location>
        <topology evidence="1">Multi-pass membrane protein</topology>
    </subcellularLocation>
</comment>
<evidence type="ECO:0000256" key="4">
    <source>
        <dbReference type="ARBA" id="ARBA00022692"/>
    </source>
</evidence>
<evidence type="ECO:0000256" key="3">
    <source>
        <dbReference type="ARBA" id="ARBA00022538"/>
    </source>
</evidence>
<dbReference type="InterPro" id="IPR028325">
    <property type="entry name" value="VG_K_chnl"/>
</dbReference>
<evidence type="ECO:0000256" key="11">
    <source>
        <dbReference type="SAM" id="Phobius"/>
    </source>
</evidence>
<reference evidence="14" key="1">
    <citation type="submission" date="2025-08" db="UniProtKB">
        <authorList>
            <consortium name="RefSeq"/>
        </authorList>
    </citation>
    <scope>IDENTIFICATION</scope>
</reference>
<dbReference type="Gene3D" id="1.10.287.70">
    <property type="match status" value="1"/>
</dbReference>
<evidence type="ECO:0000256" key="1">
    <source>
        <dbReference type="ARBA" id="ARBA00004141"/>
    </source>
</evidence>
<dbReference type="PANTHER" id="PTHR11537">
    <property type="entry name" value="VOLTAGE-GATED POTASSIUM CHANNEL"/>
    <property type="match status" value="1"/>
</dbReference>
<dbReference type="PANTHER" id="PTHR11537:SF113">
    <property type="entry name" value="POTASSIUM VOLTAGE-GATED CHANNEL PROTEIN SHAKER"/>
    <property type="match status" value="1"/>
</dbReference>
<feature type="transmembrane region" description="Helical" evidence="11">
    <location>
        <begin position="124"/>
        <end position="145"/>
    </location>
</feature>
<keyword evidence="3" id="KW-0633">Potassium transport</keyword>